<evidence type="ECO:0000313" key="3">
    <source>
        <dbReference type="Proteomes" id="UP000021053"/>
    </source>
</evidence>
<dbReference type="RefSeq" id="WP_035852546.1">
    <property type="nucleotide sequence ID" value="NZ_KK073874.1"/>
</dbReference>
<dbReference type="Gene3D" id="3.40.50.1820">
    <property type="entry name" value="alpha/beta hydrolase"/>
    <property type="match status" value="1"/>
</dbReference>
<dbReference type="PANTHER" id="PTHR32015">
    <property type="entry name" value="FASTING INDUCED LIPASE"/>
    <property type="match status" value="1"/>
</dbReference>
<evidence type="ECO:0000256" key="1">
    <source>
        <dbReference type="SAM" id="SignalP"/>
    </source>
</evidence>
<gene>
    <name evidence="2" type="ORF">CryarDRAFT_3825</name>
</gene>
<name>A0A010ZZH6_9ACTN</name>
<feature type="signal peptide" evidence="1">
    <location>
        <begin position="1"/>
        <end position="26"/>
    </location>
</feature>
<proteinExistence type="predicted"/>
<dbReference type="Proteomes" id="UP000021053">
    <property type="component" value="Unassembled WGS sequence"/>
</dbReference>
<dbReference type="InterPro" id="IPR029058">
    <property type="entry name" value="AB_hydrolase_fold"/>
</dbReference>
<accession>A0A010ZZH6</accession>
<reference evidence="2 3" key="1">
    <citation type="submission" date="2013-07" db="EMBL/GenBank/DDBJ databases">
        <authorList>
            <consortium name="DOE Joint Genome Institute"/>
            <person name="Eisen J."/>
            <person name="Huntemann M."/>
            <person name="Han J."/>
            <person name="Chen A."/>
            <person name="Kyrpides N."/>
            <person name="Mavromatis K."/>
            <person name="Markowitz V."/>
            <person name="Palaniappan K."/>
            <person name="Ivanova N."/>
            <person name="Schaumberg A."/>
            <person name="Pati A."/>
            <person name="Liolios K."/>
            <person name="Nordberg H.P."/>
            <person name="Cantor M.N."/>
            <person name="Hua S.X."/>
            <person name="Woyke T."/>
        </authorList>
    </citation>
    <scope>NUCLEOTIDE SEQUENCE [LARGE SCALE GENOMIC DNA]</scope>
    <source>
        <strain evidence="2 3">DSM 44712</strain>
    </source>
</reference>
<dbReference type="PATRIC" id="fig|927661.3.peg.3791"/>
<comment type="caution">
    <text evidence="2">The sequence shown here is derived from an EMBL/GenBank/DDBJ whole genome shotgun (WGS) entry which is preliminary data.</text>
</comment>
<dbReference type="GO" id="GO:0016298">
    <property type="term" value="F:lipase activity"/>
    <property type="evidence" value="ECO:0007669"/>
    <property type="project" value="TreeGrafter"/>
</dbReference>
<feature type="chain" id="PRO_5001458446" evidence="1">
    <location>
        <begin position="27"/>
        <end position="309"/>
    </location>
</feature>
<dbReference type="PANTHER" id="PTHR32015:SF1">
    <property type="entry name" value="LIPASE"/>
    <property type="match status" value="1"/>
</dbReference>
<keyword evidence="1" id="KW-0732">Signal</keyword>
<dbReference type="HOGENOM" id="CLU_029537_1_2_11"/>
<dbReference type="AlphaFoldDB" id="A0A010ZZH6"/>
<dbReference type="EMBL" id="JFBT01000001">
    <property type="protein sequence ID" value="EXG82627.1"/>
    <property type="molecule type" value="Genomic_DNA"/>
</dbReference>
<dbReference type="SUPFAM" id="SSF53474">
    <property type="entry name" value="alpha/beta-Hydrolases"/>
    <property type="match status" value="1"/>
</dbReference>
<dbReference type="Pfam" id="PF01674">
    <property type="entry name" value="Lipase_2"/>
    <property type="match status" value="1"/>
</dbReference>
<sequence length="309" mass="32086">MKLPRLGLLVAGLLTAAVITPAPAAAATTETPVGDLGTAVTNFLTSPDRVAGANDWSCRPSAAHPEPVVLVHATFVNQGANWVALAPTLANAGYCVYAFNYGMNPVLSAGRVGGLTDIAGSARVMRAFVDRVLRATGAAKVDVVGHSQGGLMPHYYLERLGGAPKVRTFVALAPSNHGTDLNGLIGAARSLNLLGFANRALTSFNLAGLVQQETGSAFQRGLFADGDTVPGPRYAVITSNRDTVVTPYTNAFLTGPNVTNVLLQDQCPDDRVGHVGLFLDSPAIQNVVNQLGDGAPDFRPVCRGYGPAV</sequence>
<protein>
    <submittedName>
        <fullName evidence="2">Lipase (Class 2)</fullName>
    </submittedName>
</protein>
<dbReference type="InterPro" id="IPR002918">
    <property type="entry name" value="Lipase_EstA/Esterase_EstB"/>
</dbReference>
<evidence type="ECO:0000313" key="2">
    <source>
        <dbReference type="EMBL" id="EXG82627.1"/>
    </source>
</evidence>
<organism evidence="2 3">
    <name type="scientific">Cryptosporangium arvum DSM 44712</name>
    <dbReference type="NCBI Taxonomy" id="927661"/>
    <lineage>
        <taxon>Bacteria</taxon>
        <taxon>Bacillati</taxon>
        <taxon>Actinomycetota</taxon>
        <taxon>Actinomycetes</taxon>
        <taxon>Cryptosporangiales</taxon>
        <taxon>Cryptosporangiaceae</taxon>
        <taxon>Cryptosporangium</taxon>
    </lineage>
</organism>
<dbReference type="SMR" id="A0A010ZZH6"/>
<keyword evidence="3" id="KW-1185">Reference proteome</keyword>
<dbReference type="GO" id="GO:0016042">
    <property type="term" value="P:lipid catabolic process"/>
    <property type="evidence" value="ECO:0007669"/>
    <property type="project" value="InterPro"/>
</dbReference>